<evidence type="ECO:0000313" key="1">
    <source>
        <dbReference type="EMBL" id="CAG5129575.1"/>
    </source>
</evidence>
<organism evidence="1 2">
    <name type="scientific">Candidula unifasciata</name>
    <dbReference type="NCBI Taxonomy" id="100452"/>
    <lineage>
        <taxon>Eukaryota</taxon>
        <taxon>Metazoa</taxon>
        <taxon>Spiralia</taxon>
        <taxon>Lophotrochozoa</taxon>
        <taxon>Mollusca</taxon>
        <taxon>Gastropoda</taxon>
        <taxon>Heterobranchia</taxon>
        <taxon>Euthyneura</taxon>
        <taxon>Panpulmonata</taxon>
        <taxon>Eupulmonata</taxon>
        <taxon>Stylommatophora</taxon>
        <taxon>Helicina</taxon>
        <taxon>Helicoidea</taxon>
        <taxon>Geomitridae</taxon>
        <taxon>Candidula</taxon>
    </lineage>
</organism>
<dbReference type="InterPro" id="IPR009003">
    <property type="entry name" value="Peptidase_S1_PA"/>
</dbReference>
<comment type="caution">
    <text evidence="1">The sequence shown here is derived from an EMBL/GenBank/DDBJ whole genome shotgun (WGS) entry which is preliminary data.</text>
</comment>
<protein>
    <submittedName>
        <fullName evidence="1">Uncharacterized protein</fullName>
    </submittedName>
</protein>
<dbReference type="Proteomes" id="UP000678393">
    <property type="component" value="Unassembled WGS sequence"/>
</dbReference>
<reference evidence="1" key="1">
    <citation type="submission" date="2021-04" db="EMBL/GenBank/DDBJ databases">
        <authorList>
            <consortium name="Molecular Ecology Group"/>
        </authorList>
    </citation>
    <scope>NUCLEOTIDE SEQUENCE</scope>
</reference>
<name>A0A8S3ZP74_9EUPU</name>
<dbReference type="OrthoDB" id="10038545at2759"/>
<dbReference type="EMBL" id="CAJHNH020003569">
    <property type="protein sequence ID" value="CAG5129575.1"/>
    <property type="molecule type" value="Genomic_DNA"/>
</dbReference>
<proteinExistence type="predicted"/>
<evidence type="ECO:0000313" key="2">
    <source>
        <dbReference type="Proteomes" id="UP000678393"/>
    </source>
</evidence>
<accession>A0A8S3ZP74</accession>
<dbReference type="AlphaFoldDB" id="A0A8S3ZP74"/>
<gene>
    <name evidence="1" type="ORF">CUNI_LOCUS15133</name>
</gene>
<sequence>MDTLNLAKQTRQKEGLWEVEISHGGEADLHQHLIDCSKNRDHQRFIPVHKLGLHHFPAGCNDRDLLAFTQALADLTVRVSVSYISPERPKTFPGSKQPYPLCSHRGRKMTVVGTGRVTRLLRYSKEDGGDCECLCKECQSSTDKKRPFAHVDIETAAHVVYDRIEGENTTCHLFFDSGSQPDHCPGAVALVGAINVCSTIDEDWCKLTCVTHDTDLINKLEKMVNRWNGLWESLDTKYNKYVPVIWHKLTIIVSHPHGCSKQASIGYCVKRDMVDDRYIYTYSTATCPGSSGAPVFVLGVSRWWLSTDYVHSGVSGWNTKYNCSGYGSR</sequence>
<keyword evidence="2" id="KW-1185">Reference proteome</keyword>
<dbReference type="SUPFAM" id="SSF50494">
    <property type="entry name" value="Trypsin-like serine proteases"/>
    <property type="match status" value="1"/>
</dbReference>